<proteinExistence type="predicted"/>
<gene>
    <name evidence="1" type="ORF">N4264_25155</name>
</gene>
<dbReference type="Proteomes" id="UP001064632">
    <property type="component" value="Chromosome"/>
</dbReference>
<dbReference type="EMBL" id="CP104694">
    <property type="protein sequence ID" value="UXI70760.1"/>
    <property type="molecule type" value="Genomic_DNA"/>
</dbReference>
<dbReference type="InterPro" id="IPR009218">
    <property type="entry name" value="HD_phosphohydro"/>
</dbReference>
<name>A0ABY6BNY2_9GAMM</name>
<dbReference type="PANTHER" id="PTHR21174:SF0">
    <property type="entry name" value="HD PHOSPHOHYDROLASE FAMILY PROTEIN-RELATED"/>
    <property type="match status" value="1"/>
</dbReference>
<dbReference type="SUPFAM" id="SSF109604">
    <property type="entry name" value="HD-domain/PDEase-like"/>
    <property type="match status" value="1"/>
</dbReference>
<evidence type="ECO:0008006" key="3">
    <source>
        <dbReference type="Google" id="ProtNLM"/>
    </source>
</evidence>
<dbReference type="PANTHER" id="PTHR21174">
    <property type="match status" value="1"/>
</dbReference>
<accession>A0ABY6BNY2</accession>
<reference evidence="1" key="1">
    <citation type="submission" date="2022-09" db="EMBL/GenBank/DDBJ databases">
        <title>Tahibacter sp. nov., isolated from a fresh water.</title>
        <authorList>
            <person name="Baek J.H."/>
            <person name="Lee J.K."/>
            <person name="Kim J.M."/>
            <person name="Jeon C.O."/>
        </authorList>
    </citation>
    <scope>NUCLEOTIDE SEQUENCE</scope>
    <source>
        <strain evidence="1">W38</strain>
    </source>
</reference>
<organism evidence="1 2">
    <name type="scientific">Tahibacter amnicola</name>
    <dbReference type="NCBI Taxonomy" id="2976241"/>
    <lineage>
        <taxon>Bacteria</taxon>
        <taxon>Pseudomonadati</taxon>
        <taxon>Pseudomonadota</taxon>
        <taxon>Gammaproteobacteria</taxon>
        <taxon>Lysobacterales</taxon>
        <taxon>Rhodanobacteraceae</taxon>
        <taxon>Tahibacter</taxon>
    </lineage>
</organism>
<protein>
    <recommendedName>
        <fullName evidence="3">Metal-dependent HD superfamily phosphohydrolase</fullName>
    </recommendedName>
</protein>
<keyword evidence="2" id="KW-1185">Reference proteome</keyword>
<dbReference type="Gene3D" id="1.10.3210.10">
    <property type="entry name" value="Hypothetical protein af1432"/>
    <property type="match status" value="1"/>
</dbReference>
<evidence type="ECO:0000313" key="2">
    <source>
        <dbReference type="Proteomes" id="UP001064632"/>
    </source>
</evidence>
<sequence length="199" mass="22596">MEAELAAAYTVPQRFYHSADHVEEVLEHFAEVAAGPGWEHPREVYLAVLYHDAIYEPGRRDNEARSADLAVRAVNTHLPDAGIDTVYLAELIHLTARHGHLRPADVDRDSALFLDCDMAILAAPAARFAAYDAAIAQEYRGRLPQWMFRHLRRRFLRGLLDAPRIYLSDYFHDRLDATARENLRQLLSARNPLKASAGR</sequence>
<evidence type="ECO:0000313" key="1">
    <source>
        <dbReference type="EMBL" id="UXI70760.1"/>
    </source>
</evidence>
<dbReference type="PIRSF" id="PIRSF035170">
    <property type="entry name" value="HD_phosphohydro"/>
    <property type="match status" value="1"/>
</dbReference>